<dbReference type="OrthoDB" id="9994905at2759"/>
<dbReference type="SMART" id="SM00324">
    <property type="entry name" value="RhoGAP"/>
    <property type="match status" value="1"/>
</dbReference>
<dbReference type="GO" id="GO:0007165">
    <property type="term" value="P:signal transduction"/>
    <property type="evidence" value="ECO:0007669"/>
    <property type="project" value="InterPro"/>
</dbReference>
<feature type="compositionally biased region" description="Polar residues" evidence="1">
    <location>
        <begin position="868"/>
        <end position="878"/>
    </location>
</feature>
<gene>
    <name evidence="3" type="ORF">VM1G_06923</name>
</gene>
<dbReference type="Proteomes" id="UP000078559">
    <property type="component" value="Chromosome 7"/>
</dbReference>
<evidence type="ECO:0000313" key="3">
    <source>
        <dbReference type="EMBL" id="KUI71714.1"/>
    </source>
</evidence>
<feature type="compositionally biased region" description="Basic and acidic residues" evidence="1">
    <location>
        <begin position="673"/>
        <end position="682"/>
    </location>
</feature>
<dbReference type="PROSITE" id="PS50238">
    <property type="entry name" value="RHOGAP"/>
    <property type="match status" value="1"/>
</dbReference>
<feature type="compositionally biased region" description="Polar residues" evidence="1">
    <location>
        <begin position="510"/>
        <end position="534"/>
    </location>
</feature>
<feature type="compositionally biased region" description="Polar residues" evidence="1">
    <location>
        <begin position="1126"/>
        <end position="1135"/>
    </location>
</feature>
<dbReference type="InterPro" id="IPR000198">
    <property type="entry name" value="RhoGAP_dom"/>
</dbReference>
<name>A0A194W5G8_CYTMA</name>
<evidence type="ECO:0000313" key="4">
    <source>
        <dbReference type="Proteomes" id="UP000078559"/>
    </source>
</evidence>
<organism evidence="3 4">
    <name type="scientific">Cytospora mali</name>
    <name type="common">Apple Valsa canker fungus</name>
    <name type="synonym">Valsa mali</name>
    <dbReference type="NCBI Taxonomy" id="578113"/>
    <lineage>
        <taxon>Eukaryota</taxon>
        <taxon>Fungi</taxon>
        <taxon>Dikarya</taxon>
        <taxon>Ascomycota</taxon>
        <taxon>Pezizomycotina</taxon>
        <taxon>Sordariomycetes</taxon>
        <taxon>Sordariomycetidae</taxon>
        <taxon>Diaporthales</taxon>
        <taxon>Cytosporaceae</taxon>
        <taxon>Cytospora</taxon>
    </lineage>
</organism>
<dbReference type="Pfam" id="PF00620">
    <property type="entry name" value="RhoGAP"/>
    <property type="match status" value="1"/>
</dbReference>
<feature type="domain" description="Rho-GAP" evidence="2">
    <location>
        <begin position="128"/>
        <end position="393"/>
    </location>
</feature>
<feature type="region of interest" description="Disordered" evidence="1">
    <location>
        <begin position="1121"/>
        <end position="1148"/>
    </location>
</feature>
<dbReference type="InterPro" id="IPR008936">
    <property type="entry name" value="Rho_GTPase_activation_prot"/>
</dbReference>
<feature type="compositionally biased region" description="Basic and acidic residues" evidence="1">
    <location>
        <begin position="733"/>
        <end position="744"/>
    </location>
</feature>
<keyword evidence="4" id="KW-1185">Reference proteome</keyword>
<feature type="region of interest" description="Disordered" evidence="1">
    <location>
        <begin position="343"/>
        <end position="365"/>
    </location>
</feature>
<feature type="region of interest" description="Disordered" evidence="1">
    <location>
        <begin position="816"/>
        <end position="1020"/>
    </location>
</feature>
<dbReference type="AlphaFoldDB" id="A0A194W5G8"/>
<feature type="region of interest" description="Disordered" evidence="1">
    <location>
        <begin position="404"/>
        <end position="580"/>
    </location>
</feature>
<feature type="compositionally biased region" description="Polar residues" evidence="1">
    <location>
        <begin position="478"/>
        <end position="489"/>
    </location>
</feature>
<feature type="compositionally biased region" description="Polar residues" evidence="1">
    <location>
        <begin position="762"/>
        <end position="771"/>
    </location>
</feature>
<sequence length="1207" mass="132003">MLLRVNKSSSGAQSSATWTSTSGDLVSDTDEIDNRGAFVDEYNRLARKYGVRPLVPDKPEGPEAEGILPRRSWWSRTFRRTSSQSTENSLKRRRSVSHMTAHIINPKRDSLKDQDLQGLVRLCGKSFLYLPPEYAPGSLILPTCFRATAQYLVQHAAETRGVFRIPGSVRVVNELYEFYCADQSGGDVANTVRSPNLPSHINAGVHDVASTFKKFLAGLPGGILGSLSLFDALVAINSQLYTDLEFSRTKQTKIRARLIALAIGTLRSQFRRELICAVFGLLCLLGRAAETAPREDEYGRPLPTSDLMGYNALGIVFGPLLVGDILGSHAVKLADPSSGIFLVPASPQPKSKKERKKAKESTDDSQPAFLDVDKIHIANDITEMLVTNWRDVVRQMRSLDGTLSVTRNHSRASTSKDEPRQTSSFFRPSEGSSAHDQSFDRGTSEDHPYTPTTSSSRAVSFKQVDSTKDALSVKKTRPNSVRSASNIRCGSNLGVLSPPREESGDEDQNESIMKQSTPLKSSLRSISKTTQDPQAGNDPVSDEKDVAFTPGRNSVPTIQSPSKSISTHASTKSAMESTPTRRGILAAADTPLAVDSTEYGSQNGGFKVSSADRHRSRAAKSLFRVDASPERKLRHRNSSDRDQIASYTVVPGTKIMCGKSTMQFQPRFSQADSKFEPVKETPSRQSAGSAREDETGHTKKLSRPKNSVTVDQMDGTMDPSVSGPSCRGSIQDLRGEFERREAIDSRPSLSSVQDSGLKLQGAQPTKRQSLYAQPRKSSRNSVGKLSPNLKTGDRGNVKLGVNKVRGLAAIFDGAAKASPFMPTPGGAVQQKRRETAGVVSPYTSNPSPRPSVQSVTSVSTPPSLISHARNSVSSSGTAEHSGRKSMIPRRQNSGTTQGFETIEGQGSPNNQRLEESCPSMQTANSANTPYRLPTPSRLPLDDPTRTSRSPFKLTAQQENRPVGFHSSPMLPLMNNDGYKGLTHLSQHSTNSGYSEDLMHHKESSSLSSSPSRGRSASSLRDQIRSLRQELSSKNEECAQLRLELQESSKASQVSEIILREDLEHSRADCAKWKRRAERAERKVDKFERLTMRIKDAREREDGRYARDEQVEFSFISGPDHIDIGERSSQQQQQRLTARMDQSARRAPENLCTGGSIGVPVIDAMSDCSGNTVVRNINGGCDGGSLALWTTVDELVDFASPRLTDDGL</sequence>
<dbReference type="Gene3D" id="1.10.555.10">
    <property type="entry name" value="Rho GTPase activation protein"/>
    <property type="match status" value="1"/>
</dbReference>
<feature type="compositionally biased region" description="Polar residues" evidence="1">
    <location>
        <begin position="890"/>
        <end position="911"/>
    </location>
</feature>
<feature type="compositionally biased region" description="Polar residues" evidence="1">
    <location>
        <begin position="404"/>
        <end position="413"/>
    </location>
</feature>
<feature type="compositionally biased region" description="Low complexity" evidence="1">
    <location>
        <begin position="1004"/>
        <end position="1020"/>
    </location>
</feature>
<dbReference type="SUPFAM" id="SSF48350">
    <property type="entry name" value="GTPase activation domain, GAP"/>
    <property type="match status" value="1"/>
</dbReference>
<dbReference type="EMBL" id="CM003104">
    <property type="protein sequence ID" value="KUI71714.1"/>
    <property type="molecule type" value="Genomic_DNA"/>
</dbReference>
<feature type="compositionally biased region" description="Basic and acidic residues" evidence="1">
    <location>
        <begin position="437"/>
        <end position="448"/>
    </location>
</feature>
<feature type="compositionally biased region" description="Polar residues" evidence="1">
    <location>
        <begin position="918"/>
        <end position="928"/>
    </location>
</feature>
<evidence type="ECO:0000256" key="1">
    <source>
        <dbReference type="SAM" id="MobiDB-lite"/>
    </source>
</evidence>
<feature type="compositionally biased region" description="Polar residues" evidence="1">
    <location>
        <begin position="983"/>
        <end position="993"/>
    </location>
</feature>
<accession>A0A194W5G8</accession>
<feature type="compositionally biased region" description="Polar residues" evidence="1">
    <location>
        <begin position="551"/>
        <end position="580"/>
    </location>
</feature>
<dbReference type="CDD" id="cd00159">
    <property type="entry name" value="RhoGAP"/>
    <property type="match status" value="1"/>
</dbReference>
<proteinExistence type="predicted"/>
<feature type="compositionally biased region" description="Basic and acidic residues" evidence="1">
    <location>
        <begin position="627"/>
        <end position="643"/>
    </location>
</feature>
<feature type="region of interest" description="Disordered" evidence="1">
    <location>
        <begin position="669"/>
        <end position="797"/>
    </location>
</feature>
<evidence type="ECO:0000259" key="2">
    <source>
        <dbReference type="PROSITE" id="PS50238"/>
    </source>
</evidence>
<feature type="region of interest" description="Disordered" evidence="1">
    <location>
        <begin position="597"/>
        <end position="643"/>
    </location>
</feature>
<feature type="region of interest" description="Disordered" evidence="1">
    <location>
        <begin position="1"/>
        <end position="23"/>
    </location>
</feature>
<protein>
    <submittedName>
        <fullName evidence="3">Rho-GTPase-activating protein 6</fullName>
    </submittedName>
</protein>
<feature type="compositionally biased region" description="Low complexity" evidence="1">
    <location>
        <begin position="850"/>
        <end position="863"/>
    </location>
</feature>
<feature type="compositionally biased region" description="Polar residues" evidence="1">
    <location>
        <begin position="421"/>
        <end position="436"/>
    </location>
</feature>
<feature type="compositionally biased region" description="Polar residues" evidence="1">
    <location>
        <begin position="946"/>
        <end position="959"/>
    </location>
</feature>
<reference evidence="3" key="1">
    <citation type="submission" date="2014-12" db="EMBL/GenBank/DDBJ databases">
        <title>Genome Sequence of Valsa Canker Pathogens Uncovers a Specific Adaption of Colonization on Woody Bark.</title>
        <authorList>
            <person name="Yin Z."/>
            <person name="Liu H."/>
            <person name="Gao X."/>
            <person name="Li Z."/>
            <person name="Song N."/>
            <person name="Ke X."/>
            <person name="Dai Q."/>
            <person name="Wu Y."/>
            <person name="Sun Y."/>
            <person name="Xu J.-R."/>
            <person name="Kang Z.K."/>
            <person name="Wang L."/>
            <person name="Huang L."/>
        </authorList>
    </citation>
    <scope>NUCLEOTIDE SEQUENCE [LARGE SCALE GENOMIC DNA]</scope>
    <source>
        <strain evidence="3">03-8</strain>
    </source>
</reference>